<keyword evidence="2" id="KW-1185">Reference proteome</keyword>
<protein>
    <submittedName>
        <fullName evidence="1">NAD-dependent epimerase/dehydratase</fullName>
    </submittedName>
</protein>
<accession>A0A9W9IX63</accession>
<name>A0A9W9IX63_9EURO</name>
<proteinExistence type="predicted"/>
<evidence type="ECO:0000313" key="2">
    <source>
        <dbReference type="Proteomes" id="UP001150879"/>
    </source>
</evidence>
<dbReference type="Pfam" id="PF09729">
    <property type="entry name" value="Gti1_Pac2"/>
    <property type="match status" value="1"/>
</dbReference>
<dbReference type="GO" id="GO:0003677">
    <property type="term" value="F:DNA binding"/>
    <property type="evidence" value="ECO:0007669"/>
    <property type="project" value="TreeGrafter"/>
</dbReference>
<dbReference type="InterPro" id="IPR018608">
    <property type="entry name" value="Gti1/Pac2"/>
</dbReference>
<organism evidence="1 2">
    <name type="scientific">Penicillium cf. griseofulvum</name>
    <dbReference type="NCBI Taxonomy" id="2972120"/>
    <lineage>
        <taxon>Eukaryota</taxon>
        <taxon>Fungi</taxon>
        <taxon>Dikarya</taxon>
        <taxon>Ascomycota</taxon>
        <taxon>Pezizomycotina</taxon>
        <taxon>Eurotiomycetes</taxon>
        <taxon>Eurotiomycetidae</taxon>
        <taxon>Eurotiales</taxon>
        <taxon>Aspergillaceae</taxon>
        <taxon>Penicillium</taxon>
    </lineage>
</organism>
<gene>
    <name evidence="1" type="ORF">N7472_010006</name>
</gene>
<dbReference type="PANTHER" id="PTHR28027:SF1">
    <property type="entry name" value="CAMP INDEPENDENT REGULATORY PROTEIN (AFU_ORTHOLOGUE AFUA_3G09640)"/>
    <property type="match status" value="1"/>
</dbReference>
<dbReference type="Gene3D" id="3.40.50.720">
    <property type="entry name" value="NAD(P)-binding Rossmann-like Domain"/>
    <property type="match status" value="1"/>
</dbReference>
<dbReference type="AlphaFoldDB" id="A0A9W9IX63"/>
<sequence length="258" mass="28332">MLDANFTYSKELFQGCKSQGVRFIYASSAAVYENKPTFTSGALLDVFAATLSTQVDIDTTLHLGNRAPVFVWNEREVGMRRWTDGKSWSASRISVHAKAAADEHMSKEEHCKLTVSCEDGRAIGTDKSPDRYRFCFTHKLPAPTCLLGNSSRLHCEEANSHIPGNSGPVLLPQLSYISASVREIIQIDFLAALPPSYPSNFSVTSTQPPCVEQRKFLPAGEPSPMMMWCGTECASSISHNTLIQGVLRDVPRQGCGLI</sequence>
<comment type="caution">
    <text evidence="1">The sequence shown here is derived from an EMBL/GenBank/DDBJ whole genome shotgun (WGS) entry which is preliminary data.</text>
</comment>
<dbReference type="PANTHER" id="PTHR28027">
    <property type="entry name" value="TRANSCRIPTIONAL REGULATOR MIT1"/>
    <property type="match status" value="1"/>
</dbReference>
<dbReference type="Proteomes" id="UP001150879">
    <property type="component" value="Unassembled WGS sequence"/>
</dbReference>
<reference evidence="1" key="1">
    <citation type="submission" date="2022-11" db="EMBL/GenBank/DDBJ databases">
        <authorList>
            <person name="Petersen C."/>
        </authorList>
    </citation>
    <scope>NUCLEOTIDE SEQUENCE</scope>
    <source>
        <strain evidence="1">IBT 16849</strain>
    </source>
</reference>
<reference evidence="1" key="2">
    <citation type="journal article" date="2023" name="IMA Fungus">
        <title>Comparative genomic study of the Penicillium genus elucidates a diverse pangenome and 15 lateral gene transfer events.</title>
        <authorList>
            <person name="Petersen C."/>
            <person name="Sorensen T."/>
            <person name="Nielsen M.R."/>
            <person name="Sondergaard T.E."/>
            <person name="Sorensen J.L."/>
            <person name="Fitzpatrick D.A."/>
            <person name="Frisvad J.C."/>
            <person name="Nielsen K.L."/>
        </authorList>
    </citation>
    <scope>NUCLEOTIDE SEQUENCE</scope>
    <source>
        <strain evidence="1">IBT 16849</strain>
    </source>
</reference>
<evidence type="ECO:0000313" key="1">
    <source>
        <dbReference type="EMBL" id="KAJ5185166.1"/>
    </source>
</evidence>
<dbReference type="EMBL" id="JAPQKP010000006">
    <property type="protein sequence ID" value="KAJ5185166.1"/>
    <property type="molecule type" value="Genomic_DNA"/>
</dbReference>